<proteinExistence type="predicted"/>
<reference key="1">
    <citation type="submission" date="2010-11" db="EMBL/GenBank/DDBJ databases">
        <title>The complete genome of Paludibacter propionicigenes DSM 17365.</title>
        <authorList>
            <consortium name="US DOE Joint Genome Institute (JGI-PGF)"/>
            <person name="Lucas S."/>
            <person name="Copeland A."/>
            <person name="Lapidus A."/>
            <person name="Bruce D."/>
            <person name="Goodwin L."/>
            <person name="Pitluck S."/>
            <person name="Kyrpides N."/>
            <person name="Mavromatis K."/>
            <person name="Ivanova N."/>
            <person name="Munk A.C."/>
            <person name="Brettin T."/>
            <person name="Detter J.C."/>
            <person name="Han C."/>
            <person name="Tapia R."/>
            <person name="Land M."/>
            <person name="Hauser L."/>
            <person name="Markowitz V."/>
            <person name="Cheng J.-F."/>
            <person name="Hugenholtz P."/>
            <person name="Woyke T."/>
            <person name="Wu D."/>
            <person name="Gronow S."/>
            <person name="Wellnitz S."/>
            <person name="Brambilla E."/>
            <person name="Klenk H.-P."/>
            <person name="Eisen J.A."/>
        </authorList>
    </citation>
    <scope>NUCLEOTIDE SEQUENCE</scope>
    <source>
        <strain>WB4</strain>
    </source>
</reference>
<name>E4T6D4_PALPW</name>
<evidence type="ECO:0000259" key="3">
    <source>
        <dbReference type="Pfam" id="PF19762"/>
    </source>
</evidence>
<feature type="chain" id="PRO_5003189121" description="DUF6249 domain-containing protein" evidence="2">
    <location>
        <begin position="20"/>
        <end position="208"/>
    </location>
</feature>
<dbReference type="HOGENOM" id="CLU_1319886_0_0_10"/>
<evidence type="ECO:0000313" key="4">
    <source>
        <dbReference type="EMBL" id="ADQ80278.1"/>
    </source>
</evidence>
<feature type="transmembrane region" description="Helical" evidence="1">
    <location>
        <begin position="86"/>
        <end position="107"/>
    </location>
</feature>
<feature type="signal peptide" evidence="2">
    <location>
        <begin position="1"/>
        <end position="19"/>
    </location>
</feature>
<dbReference type="OrthoDB" id="5737184at2"/>
<evidence type="ECO:0000313" key="5">
    <source>
        <dbReference type="Proteomes" id="UP000008718"/>
    </source>
</evidence>
<feature type="transmembrane region" description="Helical" evidence="1">
    <location>
        <begin position="174"/>
        <end position="193"/>
    </location>
</feature>
<evidence type="ECO:0000256" key="2">
    <source>
        <dbReference type="SAM" id="SignalP"/>
    </source>
</evidence>
<dbReference type="EMBL" id="CP002345">
    <property type="protein sequence ID" value="ADQ80278.1"/>
    <property type="molecule type" value="Genomic_DNA"/>
</dbReference>
<dbReference type="Proteomes" id="UP000008718">
    <property type="component" value="Chromosome"/>
</dbReference>
<gene>
    <name evidence="4" type="ordered locus">Palpr_2142</name>
</gene>
<dbReference type="eggNOG" id="ENOG50315G5">
    <property type="taxonomic scope" value="Bacteria"/>
</dbReference>
<accession>E4T6D4</accession>
<sequence>MKQIGLLLLALTLVVGAHAAEKSVNIDSLKREIINNSKELQEQRKDSLMLSKLSPDQLLELKQQELEVRKKEIEKDSRQEMPFSSFQLLLIMVLPFVFVTLIIYLTSMSKKEEAKRRYDLYTKSLEMGQSVPDHFFDEPKKTNPVSDLKKGILWLVVGIAILISFVVMDHKNGLIIGIVPTFVGIGYLLVHYLEKPKTNTTGNSDEQR</sequence>
<evidence type="ECO:0000256" key="1">
    <source>
        <dbReference type="SAM" id="Phobius"/>
    </source>
</evidence>
<keyword evidence="1" id="KW-1133">Transmembrane helix</keyword>
<keyword evidence="5" id="KW-1185">Reference proteome</keyword>
<keyword evidence="1" id="KW-0472">Membrane</keyword>
<keyword evidence="2" id="KW-0732">Signal</keyword>
<dbReference type="Pfam" id="PF19762">
    <property type="entry name" value="DUF6249"/>
    <property type="match status" value="1"/>
</dbReference>
<reference evidence="4 5" key="2">
    <citation type="journal article" date="2011" name="Stand. Genomic Sci.">
        <title>Complete genome sequence of Paludibacter propionicigenes type strain (WB4).</title>
        <authorList>
            <person name="Gronow S."/>
            <person name="Munk C."/>
            <person name="Lapidus A."/>
            <person name="Nolan M."/>
            <person name="Lucas S."/>
            <person name="Hammon N."/>
            <person name="Deshpande S."/>
            <person name="Cheng J.F."/>
            <person name="Tapia R."/>
            <person name="Han C."/>
            <person name="Goodwin L."/>
            <person name="Pitluck S."/>
            <person name="Liolios K."/>
            <person name="Ivanova N."/>
            <person name="Mavromatis K."/>
            <person name="Mikhailova N."/>
            <person name="Pati A."/>
            <person name="Chen A."/>
            <person name="Palaniappan K."/>
            <person name="Land M."/>
            <person name="Hauser L."/>
            <person name="Chang Y.J."/>
            <person name="Jeffries C.D."/>
            <person name="Brambilla E."/>
            <person name="Rohde M."/>
            <person name="Goker M."/>
            <person name="Detter J.C."/>
            <person name="Woyke T."/>
            <person name="Bristow J."/>
            <person name="Eisen J.A."/>
            <person name="Markowitz V."/>
            <person name="Hugenholtz P."/>
            <person name="Kyrpides N.C."/>
            <person name="Klenk H.P."/>
        </authorList>
    </citation>
    <scope>NUCLEOTIDE SEQUENCE [LARGE SCALE GENOMIC DNA]</scope>
    <source>
        <strain evidence="5">DSM 17365 / JCM 13257 / WB4</strain>
    </source>
</reference>
<keyword evidence="1" id="KW-0812">Transmembrane</keyword>
<dbReference type="RefSeq" id="WP_013445647.1">
    <property type="nucleotide sequence ID" value="NC_014734.1"/>
</dbReference>
<organism evidence="4 5">
    <name type="scientific">Paludibacter propionicigenes (strain DSM 17365 / JCM 13257 / WB4)</name>
    <dbReference type="NCBI Taxonomy" id="694427"/>
    <lineage>
        <taxon>Bacteria</taxon>
        <taxon>Pseudomonadati</taxon>
        <taxon>Bacteroidota</taxon>
        <taxon>Bacteroidia</taxon>
        <taxon>Bacteroidales</taxon>
        <taxon>Paludibacteraceae</taxon>
        <taxon>Paludibacter</taxon>
    </lineage>
</organism>
<feature type="transmembrane region" description="Helical" evidence="1">
    <location>
        <begin position="151"/>
        <end position="168"/>
    </location>
</feature>
<dbReference type="InterPro" id="IPR046216">
    <property type="entry name" value="DUF6249"/>
</dbReference>
<dbReference type="KEGG" id="ppn:Palpr_2142"/>
<protein>
    <recommendedName>
        <fullName evidence="3">DUF6249 domain-containing protein</fullName>
    </recommendedName>
</protein>
<feature type="domain" description="DUF6249" evidence="3">
    <location>
        <begin position="88"/>
        <end position="195"/>
    </location>
</feature>
<dbReference type="STRING" id="694427.Palpr_2142"/>
<dbReference type="AlphaFoldDB" id="E4T6D4"/>